<dbReference type="EMBL" id="BDEQ01000001">
    <property type="protein sequence ID" value="GAT91817.1"/>
    <property type="molecule type" value="Genomic_DNA"/>
</dbReference>
<name>A0A5K1VPE0_ENTHI</name>
<dbReference type="InterPro" id="IPR000626">
    <property type="entry name" value="Ubiquitin-like_dom"/>
</dbReference>
<dbReference type="AlphaFoldDB" id="A0A5K1VPE0"/>
<dbReference type="Proteomes" id="UP000078387">
    <property type="component" value="Unassembled WGS sequence"/>
</dbReference>
<dbReference type="VEuPathDB" id="AmoebaDB:EHI_045200"/>
<evidence type="ECO:0000259" key="2">
    <source>
        <dbReference type="PROSITE" id="PS50053"/>
    </source>
</evidence>
<dbReference type="VEuPathDB" id="AmoebaDB:EHI8A_015080"/>
<protein>
    <recommendedName>
        <fullName evidence="5">Ubiquitin-like domain-containing protein</fullName>
    </recommendedName>
</protein>
<accession>A0A5K1VPE0</accession>
<feature type="domain" description="UBA" evidence="1">
    <location>
        <begin position="78"/>
        <end position="119"/>
    </location>
</feature>
<dbReference type="VEuPathDB" id="AmoebaDB:EHI7A_020220"/>
<proteinExistence type="predicted"/>
<sequence length="174" mass="19536">MPLLTLKTNRHSSVLYEFKPNDVINTIKSQISPKGMNNFDRIILYFHDKRVDGSLTFSQANIFSGSTLIYLIKGDGKTMDESDMIIEMLDLGIPYHKATVALSKSKNNLKQAIRLAQEEDSSLDDSSVFSDDESLSEFIPTPHVEQVTSQFDSSNDYAEEVLSENFKSNESGLN</sequence>
<dbReference type="VEuPathDB" id="AmoebaDB:EHI5A_036850"/>
<dbReference type="InterPro" id="IPR029071">
    <property type="entry name" value="Ubiquitin-like_domsf"/>
</dbReference>
<comment type="caution">
    <text evidence="3">The sequence shown here is derived from an EMBL/GenBank/DDBJ whole genome shotgun (WGS) entry which is preliminary data.</text>
</comment>
<dbReference type="PROSITE" id="PS50030">
    <property type="entry name" value="UBA"/>
    <property type="match status" value="1"/>
</dbReference>
<reference evidence="3 4" key="1">
    <citation type="submission" date="2016-05" db="EMBL/GenBank/DDBJ databases">
        <title>First whole genome sequencing of Entamoeba histolytica HM1:IMSS-clone-6.</title>
        <authorList>
            <person name="Mukherjee Avik.K."/>
            <person name="Izumyama S."/>
            <person name="Nakada-Tsukui K."/>
            <person name="Nozaki T."/>
        </authorList>
    </citation>
    <scope>NUCLEOTIDE SEQUENCE [LARGE SCALE GENOMIC DNA]</scope>
    <source>
        <strain evidence="3 4">HM1:IMSS clone 6</strain>
    </source>
</reference>
<dbReference type="Pfam" id="PF00240">
    <property type="entry name" value="ubiquitin"/>
    <property type="match status" value="1"/>
</dbReference>
<dbReference type="SUPFAM" id="SSF54236">
    <property type="entry name" value="Ubiquitin-like"/>
    <property type="match status" value="1"/>
</dbReference>
<evidence type="ECO:0000313" key="3">
    <source>
        <dbReference type="EMBL" id="GAT91817.1"/>
    </source>
</evidence>
<feature type="domain" description="Ubiquitin-like" evidence="2">
    <location>
        <begin position="4"/>
        <end position="77"/>
    </location>
</feature>
<evidence type="ECO:0008006" key="5">
    <source>
        <dbReference type="Google" id="ProtNLM"/>
    </source>
</evidence>
<dbReference type="PROSITE" id="PS50053">
    <property type="entry name" value="UBIQUITIN_2"/>
    <property type="match status" value="1"/>
</dbReference>
<dbReference type="OMA" id="RIVLYFH"/>
<dbReference type="InterPro" id="IPR015940">
    <property type="entry name" value="UBA"/>
</dbReference>
<evidence type="ECO:0000259" key="1">
    <source>
        <dbReference type="PROSITE" id="PS50030"/>
    </source>
</evidence>
<evidence type="ECO:0000313" key="4">
    <source>
        <dbReference type="Proteomes" id="UP000078387"/>
    </source>
</evidence>
<organism evidence="3 4">
    <name type="scientific">Entamoeba histolytica</name>
    <dbReference type="NCBI Taxonomy" id="5759"/>
    <lineage>
        <taxon>Eukaryota</taxon>
        <taxon>Amoebozoa</taxon>
        <taxon>Evosea</taxon>
        <taxon>Archamoebae</taxon>
        <taxon>Mastigamoebida</taxon>
        <taxon>Entamoebidae</taxon>
        <taxon>Entamoeba</taxon>
    </lineage>
</organism>
<dbReference type="Gene3D" id="3.10.20.90">
    <property type="entry name" value="Phosphatidylinositol 3-kinase Catalytic Subunit, Chain A, domain 1"/>
    <property type="match status" value="1"/>
</dbReference>
<dbReference type="VEuPathDB" id="AmoebaDB:KM1_045080"/>
<gene>
    <name evidence="3" type="ORF">CL6EHI_045200</name>
</gene>